<dbReference type="GO" id="GO:0006633">
    <property type="term" value="P:fatty acid biosynthetic process"/>
    <property type="evidence" value="ECO:0007669"/>
    <property type="project" value="TreeGrafter"/>
</dbReference>
<dbReference type="InterPro" id="IPR020904">
    <property type="entry name" value="Sc_DH/Rdtase_CS"/>
</dbReference>
<dbReference type="GO" id="GO:0016616">
    <property type="term" value="F:oxidoreductase activity, acting on the CH-OH group of donors, NAD or NADP as acceptor"/>
    <property type="evidence" value="ECO:0007669"/>
    <property type="project" value="TreeGrafter"/>
</dbReference>
<dbReference type="Proteomes" id="UP000799764">
    <property type="component" value="Unassembled WGS sequence"/>
</dbReference>
<dbReference type="PANTHER" id="PTHR42760:SF133">
    <property type="entry name" value="3-OXOACYL-[ACYL-CARRIER-PROTEIN] REDUCTASE"/>
    <property type="match status" value="1"/>
</dbReference>
<protein>
    <submittedName>
        <fullName evidence="5">NAD(P)-binding protein</fullName>
    </submittedName>
</protein>
<proteinExistence type="inferred from homology"/>
<evidence type="ECO:0000256" key="2">
    <source>
        <dbReference type="ARBA" id="ARBA00022857"/>
    </source>
</evidence>
<gene>
    <name evidence="5" type="ORF">P171DRAFT_429640</name>
</gene>
<sequence length="261" mass="27211">MRTPHVLITGGSRGIGLSIASLFARHGHRCTLLSRSEAPLRTAVVSLNEQHPLPSASAQHAYIAGDIASPAFWSASGIGAQLPAKEEGSRLDVLVNCAGITQGSLFVATEADRIQNIVDTNLTGMMVGTRFLLRGRYFGGAPRKDVREGKGNRCIINVASLLATHGGHGAVAYAASKAGVLGFTRALAAELGRQGVRVNAVVPGYVETDMTGGLDHAALSQRIPLGRLGKPEEIASAALFLAQNEYAHNCVINIDGGLSAV</sequence>
<organism evidence="5 6">
    <name type="scientific">Karstenula rhodostoma CBS 690.94</name>
    <dbReference type="NCBI Taxonomy" id="1392251"/>
    <lineage>
        <taxon>Eukaryota</taxon>
        <taxon>Fungi</taxon>
        <taxon>Dikarya</taxon>
        <taxon>Ascomycota</taxon>
        <taxon>Pezizomycotina</taxon>
        <taxon>Dothideomycetes</taxon>
        <taxon>Pleosporomycetidae</taxon>
        <taxon>Pleosporales</taxon>
        <taxon>Massarineae</taxon>
        <taxon>Didymosphaeriaceae</taxon>
        <taxon>Karstenula</taxon>
    </lineage>
</organism>
<evidence type="ECO:0000313" key="5">
    <source>
        <dbReference type="EMBL" id="KAF2448058.1"/>
    </source>
</evidence>
<dbReference type="PRINTS" id="PR00081">
    <property type="entry name" value="GDHRDH"/>
</dbReference>
<evidence type="ECO:0000313" key="6">
    <source>
        <dbReference type="Proteomes" id="UP000799764"/>
    </source>
</evidence>
<comment type="caution">
    <text evidence="5">The sequence shown here is derived from an EMBL/GenBank/DDBJ whole genome shotgun (WGS) entry which is preliminary data.</text>
</comment>
<keyword evidence="3" id="KW-0560">Oxidoreductase</keyword>
<evidence type="ECO:0000256" key="3">
    <source>
        <dbReference type="ARBA" id="ARBA00023002"/>
    </source>
</evidence>
<dbReference type="EMBL" id="MU001496">
    <property type="protein sequence ID" value="KAF2448058.1"/>
    <property type="molecule type" value="Genomic_DNA"/>
</dbReference>
<dbReference type="GO" id="GO:0048038">
    <property type="term" value="F:quinone binding"/>
    <property type="evidence" value="ECO:0007669"/>
    <property type="project" value="TreeGrafter"/>
</dbReference>
<dbReference type="AlphaFoldDB" id="A0A9P4UG12"/>
<dbReference type="PRINTS" id="PR00080">
    <property type="entry name" value="SDRFAMILY"/>
</dbReference>
<evidence type="ECO:0000256" key="4">
    <source>
        <dbReference type="RuleBase" id="RU000363"/>
    </source>
</evidence>
<name>A0A9P4UG12_9PLEO</name>
<keyword evidence="6" id="KW-1185">Reference proteome</keyword>
<dbReference type="Gene3D" id="3.40.50.720">
    <property type="entry name" value="NAD(P)-binding Rossmann-like Domain"/>
    <property type="match status" value="1"/>
</dbReference>
<dbReference type="OrthoDB" id="1669814at2759"/>
<dbReference type="Pfam" id="PF00106">
    <property type="entry name" value="adh_short"/>
    <property type="match status" value="1"/>
</dbReference>
<dbReference type="PROSITE" id="PS00061">
    <property type="entry name" value="ADH_SHORT"/>
    <property type="match status" value="1"/>
</dbReference>
<comment type="similarity">
    <text evidence="1 4">Belongs to the short-chain dehydrogenases/reductases (SDR) family.</text>
</comment>
<dbReference type="SUPFAM" id="SSF51735">
    <property type="entry name" value="NAD(P)-binding Rossmann-fold domains"/>
    <property type="match status" value="1"/>
</dbReference>
<evidence type="ECO:0000256" key="1">
    <source>
        <dbReference type="ARBA" id="ARBA00006484"/>
    </source>
</evidence>
<keyword evidence="2" id="KW-0521">NADP</keyword>
<dbReference type="PANTHER" id="PTHR42760">
    <property type="entry name" value="SHORT-CHAIN DEHYDROGENASES/REDUCTASES FAMILY MEMBER"/>
    <property type="match status" value="1"/>
</dbReference>
<reference evidence="5" key="1">
    <citation type="journal article" date="2020" name="Stud. Mycol.">
        <title>101 Dothideomycetes genomes: a test case for predicting lifestyles and emergence of pathogens.</title>
        <authorList>
            <person name="Haridas S."/>
            <person name="Albert R."/>
            <person name="Binder M."/>
            <person name="Bloem J."/>
            <person name="Labutti K."/>
            <person name="Salamov A."/>
            <person name="Andreopoulos B."/>
            <person name="Baker S."/>
            <person name="Barry K."/>
            <person name="Bills G."/>
            <person name="Bluhm B."/>
            <person name="Cannon C."/>
            <person name="Castanera R."/>
            <person name="Culley D."/>
            <person name="Daum C."/>
            <person name="Ezra D."/>
            <person name="Gonzalez J."/>
            <person name="Henrissat B."/>
            <person name="Kuo A."/>
            <person name="Liang C."/>
            <person name="Lipzen A."/>
            <person name="Lutzoni F."/>
            <person name="Magnuson J."/>
            <person name="Mondo S."/>
            <person name="Nolan M."/>
            <person name="Ohm R."/>
            <person name="Pangilinan J."/>
            <person name="Park H.-J."/>
            <person name="Ramirez L."/>
            <person name="Alfaro M."/>
            <person name="Sun H."/>
            <person name="Tritt A."/>
            <person name="Yoshinaga Y."/>
            <person name="Zwiers L.-H."/>
            <person name="Turgeon B."/>
            <person name="Goodwin S."/>
            <person name="Spatafora J."/>
            <person name="Crous P."/>
            <person name="Grigoriev I."/>
        </authorList>
    </citation>
    <scope>NUCLEOTIDE SEQUENCE</scope>
    <source>
        <strain evidence="5">CBS 690.94</strain>
    </source>
</reference>
<dbReference type="InterPro" id="IPR036291">
    <property type="entry name" value="NAD(P)-bd_dom_sf"/>
</dbReference>
<dbReference type="InterPro" id="IPR002347">
    <property type="entry name" value="SDR_fam"/>
</dbReference>
<accession>A0A9P4UG12</accession>